<dbReference type="InterPro" id="IPR050563">
    <property type="entry name" value="4-hydroxybenzoyl-CoA_TE"/>
</dbReference>
<keyword evidence="5" id="KW-1185">Reference proteome</keyword>
<evidence type="ECO:0000313" key="5">
    <source>
        <dbReference type="Proteomes" id="UP001431449"/>
    </source>
</evidence>
<dbReference type="InterPro" id="IPR006684">
    <property type="entry name" value="YbgC/YbaW"/>
</dbReference>
<accession>A0ABT0GDL9</accession>
<dbReference type="CDD" id="cd00586">
    <property type="entry name" value="4HBT"/>
    <property type="match status" value="1"/>
</dbReference>
<protein>
    <submittedName>
        <fullName evidence="4">Tol-pal system-associated acyl-CoA thioesterase</fullName>
    </submittedName>
</protein>
<dbReference type="Proteomes" id="UP001431449">
    <property type="component" value="Unassembled WGS sequence"/>
</dbReference>
<organism evidence="4 5">
    <name type="scientific">Pseudomarimonas salicorniae</name>
    <dbReference type="NCBI Taxonomy" id="2933270"/>
    <lineage>
        <taxon>Bacteria</taxon>
        <taxon>Pseudomonadati</taxon>
        <taxon>Pseudomonadota</taxon>
        <taxon>Gammaproteobacteria</taxon>
        <taxon>Lysobacterales</taxon>
        <taxon>Lysobacteraceae</taxon>
        <taxon>Pseudomarimonas</taxon>
    </lineage>
</organism>
<keyword evidence="2" id="KW-0378">Hydrolase</keyword>
<dbReference type="NCBIfam" id="TIGR02799">
    <property type="entry name" value="thio_ybgC"/>
    <property type="match status" value="1"/>
</dbReference>
<evidence type="ECO:0000256" key="1">
    <source>
        <dbReference type="ARBA" id="ARBA00005953"/>
    </source>
</evidence>
<reference evidence="4" key="1">
    <citation type="submission" date="2022-04" db="EMBL/GenBank/DDBJ databases">
        <title>Lysobacter sp. CAU 1642 isolated from sea sand.</title>
        <authorList>
            <person name="Kim W."/>
        </authorList>
    </citation>
    <scope>NUCLEOTIDE SEQUENCE</scope>
    <source>
        <strain evidence="4">CAU 1642</strain>
    </source>
</reference>
<comment type="caution">
    <text evidence="4">The sequence shown here is derived from an EMBL/GenBank/DDBJ whole genome shotgun (WGS) entry which is preliminary data.</text>
</comment>
<evidence type="ECO:0000256" key="2">
    <source>
        <dbReference type="ARBA" id="ARBA00022801"/>
    </source>
</evidence>
<dbReference type="Gene3D" id="3.10.129.10">
    <property type="entry name" value="Hotdog Thioesterase"/>
    <property type="match status" value="1"/>
</dbReference>
<dbReference type="InterPro" id="IPR029069">
    <property type="entry name" value="HotDog_dom_sf"/>
</dbReference>
<evidence type="ECO:0000256" key="3">
    <source>
        <dbReference type="SAM" id="MobiDB-lite"/>
    </source>
</evidence>
<dbReference type="EMBL" id="JALNMH010000002">
    <property type="protein sequence ID" value="MCK7592645.1"/>
    <property type="molecule type" value="Genomic_DNA"/>
</dbReference>
<name>A0ABT0GDL9_9GAMM</name>
<dbReference type="PANTHER" id="PTHR31793:SF37">
    <property type="entry name" value="ACYL-COA THIOESTER HYDROLASE YBGC"/>
    <property type="match status" value="1"/>
</dbReference>
<dbReference type="NCBIfam" id="TIGR00051">
    <property type="entry name" value="YbgC/FadM family acyl-CoA thioesterase"/>
    <property type="match status" value="1"/>
</dbReference>
<proteinExistence type="inferred from homology"/>
<dbReference type="RefSeq" id="WP_248204913.1">
    <property type="nucleotide sequence ID" value="NZ_JALNMH010000002.1"/>
</dbReference>
<dbReference type="PANTHER" id="PTHR31793">
    <property type="entry name" value="4-HYDROXYBENZOYL-COA THIOESTERASE FAMILY MEMBER"/>
    <property type="match status" value="1"/>
</dbReference>
<comment type="similarity">
    <text evidence="1">Belongs to the 4-hydroxybenzoyl-CoA thioesterase family.</text>
</comment>
<dbReference type="Pfam" id="PF13279">
    <property type="entry name" value="4HBT_2"/>
    <property type="match status" value="1"/>
</dbReference>
<dbReference type="PIRSF" id="PIRSF003230">
    <property type="entry name" value="YbgC"/>
    <property type="match status" value="1"/>
</dbReference>
<dbReference type="SUPFAM" id="SSF54637">
    <property type="entry name" value="Thioesterase/thiol ester dehydrase-isomerase"/>
    <property type="match status" value="1"/>
</dbReference>
<sequence length="153" mass="17141">MSELPFSITLPIYWEDTDAGGVVYHANYLRFLERARSEWLRALGVGQQALKSEQDRVFAIRGMQIDFRLPARLDDLLRVQVDRVVVGRASLSFQQSILRQAPEGGALLLTATVRAACLSASRFRPSPIPEHIRRLLPAGTDNQINQPDRAGTE</sequence>
<dbReference type="InterPro" id="IPR014166">
    <property type="entry name" value="Tol-Pal_acyl-CoA_thioesterase"/>
</dbReference>
<feature type="region of interest" description="Disordered" evidence="3">
    <location>
        <begin position="134"/>
        <end position="153"/>
    </location>
</feature>
<evidence type="ECO:0000313" key="4">
    <source>
        <dbReference type="EMBL" id="MCK7592645.1"/>
    </source>
</evidence>
<gene>
    <name evidence="4" type="primary">ybgC</name>
    <name evidence="4" type="ORF">M0G41_03065</name>
</gene>